<dbReference type="GO" id="GO:0000287">
    <property type="term" value="F:magnesium ion binding"/>
    <property type="evidence" value="ECO:0007669"/>
    <property type="project" value="UniProtKB-UniRule"/>
</dbReference>
<evidence type="ECO:0000256" key="18">
    <source>
        <dbReference type="RuleBase" id="RU362033"/>
    </source>
</evidence>
<feature type="binding site" evidence="16">
    <location>
        <position position="944"/>
    </location>
    <ligand>
        <name>ATP</name>
        <dbReference type="ChEBI" id="CHEBI:30616"/>
    </ligand>
</feature>
<feature type="transmembrane region" description="Helical" evidence="18">
    <location>
        <begin position="1189"/>
        <end position="1209"/>
    </location>
</feature>
<dbReference type="InterPro" id="IPR059000">
    <property type="entry name" value="ATPase_P-type_domA"/>
</dbReference>
<feature type="transmembrane region" description="Helical" evidence="18">
    <location>
        <begin position="1244"/>
        <end position="1262"/>
    </location>
</feature>
<dbReference type="InterPro" id="IPR025986">
    <property type="entry name" value="RPAP3-like_C"/>
</dbReference>
<evidence type="ECO:0000259" key="21">
    <source>
        <dbReference type="Pfam" id="PF15867"/>
    </source>
</evidence>
<dbReference type="NCBIfam" id="TIGR01652">
    <property type="entry name" value="ATPase-Plipid"/>
    <property type="match status" value="1"/>
</dbReference>
<evidence type="ECO:0000256" key="14">
    <source>
        <dbReference type="ARBA" id="ARBA00034036"/>
    </source>
</evidence>
<evidence type="ECO:0000313" key="24">
    <source>
        <dbReference type="EMBL" id="EFN65751.1"/>
    </source>
</evidence>
<dbReference type="GO" id="GO:0006890">
    <property type="term" value="P:retrograde vesicle-mediated transport, Golgi to endoplasmic reticulum"/>
    <property type="evidence" value="ECO:0007669"/>
    <property type="project" value="TreeGrafter"/>
</dbReference>
<comment type="cofactor">
    <cofactor evidence="1 17">
        <name>Mg(2+)</name>
        <dbReference type="ChEBI" id="CHEBI:18420"/>
    </cofactor>
</comment>
<feature type="transmembrane region" description="Helical" evidence="18">
    <location>
        <begin position="344"/>
        <end position="363"/>
    </location>
</feature>
<dbReference type="SUPFAM" id="SSF56784">
    <property type="entry name" value="HAD-like"/>
    <property type="match status" value="1"/>
</dbReference>
<evidence type="ECO:0000256" key="13">
    <source>
        <dbReference type="ARBA" id="ARBA00023136"/>
    </source>
</evidence>
<comment type="catalytic activity">
    <reaction evidence="14 18">
        <text>ATP + H2O + phospholipidSide 1 = ADP + phosphate + phospholipidSide 2.</text>
        <dbReference type="EC" id="7.6.2.1"/>
    </reaction>
</comment>
<dbReference type="SUPFAM" id="SSF81660">
    <property type="entry name" value="Metal cation-transporting ATPase, ATP-binding domain N"/>
    <property type="match status" value="1"/>
</dbReference>
<dbReference type="InterPro" id="IPR018303">
    <property type="entry name" value="ATPase_P-typ_P_site"/>
</dbReference>
<feature type="binding site" evidence="16">
    <location>
        <position position="634"/>
    </location>
    <ligand>
        <name>ATP</name>
        <dbReference type="ChEBI" id="CHEBI:30616"/>
    </ligand>
</feature>
<feature type="transmembrane region" description="Helical" evidence="18">
    <location>
        <begin position="548"/>
        <end position="567"/>
    </location>
</feature>
<keyword evidence="4" id="KW-0813">Transport</keyword>
<dbReference type="PRINTS" id="PR00119">
    <property type="entry name" value="CATATPASE"/>
</dbReference>
<evidence type="ECO:0000256" key="2">
    <source>
        <dbReference type="ARBA" id="ARBA00004127"/>
    </source>
</evidence>
<dbReference type="GO" id="GO:0005802">
    <property type="term" value="C:trans-Golgi network"/>
    <property type="evidence" value="ECO:0007669"/>
    <property type="project" value="TreeGrafter"/>
</dbReference>
<dbReference type="InterPro" id="IPR006539">
    <property type="entry name" value="P-type_ATPase_IV"/>
</dbReference>
<dbReference type="InterPro" id="IPR032631">
    <property type="entry name" value="P-type_ATPase_N"/>
</dbReference>
<dbReference type="FunFam" id="3.40.1110.10:FF:000097">
    <property type="entry name" value="Phospholipid-transporting ATPase"/>
    <property type="match status" value="1"/>
</dbReference>
<dbReference type="GO" id="GO:0045332">
    <property type="term" value="P:phospholipid translocation"/>
    <property type="evidence" value="ECO:0007669"/>
    <property type="project" value="TreeGrafter"/>
</dbReference>
<evidence type="ECO:0000256" key="6">
    <source>
        <dbReference type="ARBA" id="ARBA00022723"/>
    </source>
</evidence>
<dbReference type="SUPFAM" id="SSF81653">
    <property type="entry name" value="Calcium ATPase, transduction domain A"/>
    <property type="match status" value="1"/>
</dbReference>
<dbReference type="PANTHER" id="PTHR24092">
    <property type="entry name" value="PROBABLE PHOSPHOLIPID-TRANSPORTING ATPASE"/>
    <property type="match status" value="1"/>
</dbReference>
<dbReference type="SUPFAM" id="SSF81665">
    <property type="entry name" value="Calcium ATPase, transmembrane domain M"/>
    <property type="match status" value="1"/>
</dbReference>
<keyword evidence="13 18" id="KW-0472">Membrane</keyword>
<evidence type="ECO:0000256" key="9">
    <source>
        <dbReference type="ARBA" id="ARBA00022842"/>
    </source>
</evidence>
<evidence type="ECO:0000259" key="20">
    <source>
        <dbReference type="Pfam" id="PF13877"/>
    </source>
</evidence>
<feature type="domain" description="P-type ATPase N-terminal" evidence="22">
    <location>
        <begin position="291"/>
        <end position="347"/>
    </location>
</feature>
<accession>E2ALE6</accession>
<dbReference type="GO" id="GO:0006897">
    <property type="term" value="P:endocytosis"/>
    <property type="evidence" value="ECO:0007669"/>
    <property type="project" value="TreeGrafter"/>
</dbReference>
<feature type="domain" description="RNA-polymerase II-associated protein 3-like C-terminal" evidence="20">
    <location>
        <begin position="107"/>
        <end position="179"/>
    </location>
</feature>
<feature type="binding site" evidence="16">
    <location>
        <position position="633"/>
    </location>
    <ligand>
        <name>ATP</name>
        <dbReference type="ChEBI" id="CHEBI:30616"/>
    </ligand>
</feature>
<keyword evidence="12" id="KW-0445">Lipid transport</keyword>
<feature type="domain" description="P-type ATPase C-terminal" evidence="23">
    <location>
        <begin position="1077"/>
        <end position="1304"/>
    </location>
</feature>
<reference evidence="24 25" key="1">
    <citation type="journal article" date="2010" name="Science">
        <title>Genomic comparison of the ants Camponotus floridanus and Harpegnathos saltator.</title>
        <authorList>
            <person name="Bonasio R."/>
            <person name="Zhang G."/>
            <person name="Ye C."/>
            <person name="Mutti N.S."/>
            <person name="Fang X."/>
            <person name="Qin N."/>
            <person name="Donahue G."/>
            <person name="Yang P."/>
            <person name="Li Q."/>
            <person name="Li C."/>
            <person name="Zhang P."/>
            <person name="Huang Z."/>
            <person name="Berger S.L."/>
            <person name="Reinberg D."/>
            <person name="Wang J."/>
            <person name="Liebig J."/>
        </authorList>
    </citation>
    <scope>NUCLEOTIDE SEQUENCE [LARGE SCALE GENOMIC DNA]</scope>
    <source>
        <strain evidence="25">C129</strain>
    </source>
</reference>
<dbReference type="Gene3D" id="3.40.50.1000">
    <property type="entry name" value="HAD superfamily/HAD-like"/>
    <property type="match status" value="1"/>
</dbReference>
<dbReference type="InterPro" id="IPR023299">
    <property type="entry name" value="ATPase_P-typ_cyto_dom_N"/>
</dbReference>
<feature type="binding site" evidence="16">
    <location>
        <position position="1054"/>
    </location>
    <ligand>
        <name>ATP</name>
        <dbReference type="ChEBI" id="CHEBI:30616"/>
    </ligand>
</feature>
<feature type="transmembrane region" description="Helical" evidence="18">
    <location>
        <begin position="573"/>
        <end position="591"/>
    </location>
</feature>
<dbReference type="InterPro" id="IPR023214">
    <property type="entry name" value="HAD_sf"/>
</dbReference>
<comment type="similarity">
    <text evidence="3 18">Belongs to the cation transport ATPase (P-type) (TC 3.A.3) family. Type IV subfamily.</text>
</comment>
<feature type="binding site" evidence="16">
    <location>
        <position position="767"/>
    </location>
    <ligand>
        <name>ATP</name>
        <dbReference type="ChEBI" id="CHEBI:30616"/>
    </ligand>
</feature>
<feature type="binding site" evidence="16">
    <location>
        <position position="635"/>
    </location>
    <ligand>
        <name>ATP</name>
        <dbReference type="ChEBI" id="CHEBI:30616"/>
    </ligand>
</feature>
<feature type="transmembrane region" description="Helical" evidence="18">
    <location>
        <begin position="1277"/>
        <end position="1295"/>
    </location>
</feature>
<dbReference type="GO" id="GO:0005768">
    <property type="term" value="C:endosome"/>
    <property type="evidence" value="ECO:0007669"/>
    <property type="project" value="TreeGrafter"/>
</dbReference>
<dbReference type="InterPro" id="IPR001757">
    <property type="entry name" value="P_typ_ATPase"/>
</dbReference>
<feature type="transmembrane region" description="Helical" evidence="18">
    <location>
        <begin position="1215"/>
        <end position="1237"/>
    </location>
</feature>
<dbReference type="SFLD" id="SFLDG00002">
    <property type="entry name" value="C1.7:_P-type_atpase_like"/>
    <property type="match status" value="1"/>
</dbReference>
<dbReference type="PROSITE" id="PS00154">
    <property type="entry name" value="ATPASE_E1_E2"/>
    <property type="match status" value="1"/>
</dbReference>
<dbReference type="OrthoDB" id="377733at2759"/>
<keyword evidence="7 16" id="KW-0547">Nucleotide-binding</keyword>
<feature type="binding site" evidence="17">
    <location>
        <position position="1050"/>
    </location>
    <ligand>
        <name>Mg(2+)</name>
        <dbReference type="ChEBI" id="CHEBI:18420"/>
    </ligand>
</feature>
<feature type="binding site" evidence="16">
    <location>
        <position position="809"/>
    </location>
    <ligand>
        <name>ATP</name>
        <dbReference type="ChEBI" id="CHEBI:30616"/>
    </ligand>
</feature>
<dbReference type="InterPro" id="IPR044492">
    <property type="entry name" value="P_typ_ATPase_HD_dom"/>
</dbReference>
<dbReference type="GO" id="GO:0140326">
    <property type="term" value="F:ATPase-coupled intramembrane lipid transporter activity"/>
    <property type="evidence" value="ECO:0007669"/>
    <property type="project" value="UniProtKB-EC"/>
</dbReference>
<evidence type="ECO:0000256" key="8">
    <source>
        <dbReference type="ARBA" id="ARBA00022840"/>
    </source>
</evidence>
<feature type="binding site" evidence="16">
    <location>
        <position position="862"/>
    </location>
    <ligand>
        <name>ATP</name>
        <dbReference type="ChEBI" id="CHEBI:30616"/>
    </ligand>
</feature>
<feature type="domain" description="P-type ATPase A" evidence="19">
    <location>
        <begin position="389"/>
        <end position="523"/>
    </location>
</feature>
<name>E2ALE6_CAMFO</name>
<dbReference type="SFLD" id="SFLDF00027">
    <property type="entry name" value="p-type_atpase"/>
    <property type="match status" value="1"/>
</dbReference>
<keyword evidence="8 16" id="KW-0067">ATP-binding</keyword>
<feature type="active site" description="4-aspartylphosphate intermediate" evidence="15">
    <location>
        <position position="633"/>
    </location>
</feature>
<dbReference type="Gene3D" id="2.70.150.10">
    <property type="entry name" value="Calcium-transporting ATPase, cytoplasmic transduction domain A"/>
    <property type="match status" value="1"/>
</dbReference>
<dbReference type="InterPro" id="IPR008250">
    <property type="entry name" value="ATPase_P-typ_transduc_dom_A_sf"/>
</dbReference>
<dbReference type="Pfam" id="PF13246">
    <property type="entry name" value="Cation_ATPase"/>
    <property type="match status" value="1"/>
</dbReference>
<dbReference type="NCBIfam" id="TIGR01494">
    <property type="entry name" value="ATPase_P-type"/>
    <property type="match status" value="2"/>
</dbReference>
<evidence type="ECO:0000259" key="22">
    <source>
        <dbReference type="Pfam" id="PF16209"/>
    </source>
</evidence>
<evidence type="ECO:0000313" key="25">
    <source>
        <dbReference type="Proteomes" id="UP000000311"/>
    </source>
</evidence>
<dbReference type="Pfam" id="PF13877">
    <property type="entry name" value="RPAP3_C"/>
    <property type="match status" value="1"/>
</dbReference>
<dbReference type="InParanoid" id="E2ALE6"/>
<feature type="binding site" evidence="17">
    <location>
        <position position="1054"/>
    </location>
    <ligand>
        <name>Mg(2+)</name>
        <dbReference type="ChEBI" id="CHEBI:18420"/>
    </ligand>
</feature>
<evidence type="ECO:0000256" key="3">
    <source>
        <dbReference type="ARBA" id="ARBA00008109"/>
    </source>
</evidence>
<gene>
    <name evidence="24" type="ORF">EAG_16059</name>
</gene>
<dbReference type="FunCoup" id="E2ALE6">
    <property type="interactions" value="922"/>
</dbReference>
<dbReference type="GO" id="GO:0005886">
    <property type="term" value="C:plasma membrane"/>
    <property type="evidence" value="ECO:0007669"/>
    <property type="project" value="TreeGrafter"/>
</dbReference>
<dbReference type="FunFam" id="3.40.50.1000:FF:000009">
    <property type="entry name" value="Phospholipid-transporting ATPase"/>
    <property type="match status" value="1"/>
</dbReference>
<sequence length="1311" mass="149789">MSALKIPINYKCLEEELHEALTADELYKLQNDAKIRAVEQGVPTYEHFRQMVNGAHLKPLDRNDMKPKIGVQWNSMINTGSHDSVMSTERKSKYDEEYNKTIIEISPETFQDFLRSWRTIRDYSEKFAYTWNVKSSLPNIFRVEIPASFFGDFMDMCLQYLLDKNDVTSIIELLSILSTGRLWVLRYGKKNTKTGNAKARRRLDTAMRLEEMPLRLSSDERDFEMDDDETDYLLQPSEDSIRQLTSRRRRIKDCSKYLRNCLCGCCTWMWRRCCRERELRARVIHIGQPMHEKFPTNVIRNQKYNVVTFLPMVLFQQFKFFLNLYFLLMAISQFIPDIRIGYLYTYWGPLCFVLTVTICREAVDDFRRYKRDKEVNAQKYYRLVKGFDTPELVPSSKLRVGDLVIVEKGQRVPADLVLLRTTEKSGACFVRTDQLDGETDWKLRLAVPATQKLENNSQLFDIKASLYVEKPQKDIHSFIGTFSRYDGYSSEESLGVDNTLWANTAVASGSALGIVVYTGQETRSLMNHSEIRSKVGLLDQEINQLTKVLFCAVIGLALVMMCLKGFNGPWYRYMFRFVLLFSYIIPISLRVNLDMGKAFYAWCIQRDKDIAGTVVRTTTIPEELGRISYLLSDKTGTLTQNKMVFKKLHLGTISYSQETFDEVTSVLKTYYPINAENSPVKPALSLHSGKVRRSENTRIYDAVHALALCHNVTPVYDEINKSSNLDSVSVQTVETGDTGSIQSQTEADQHYYPAEQKRNYQASSPDEVALVKWTEEIGLALIKRDLNSMQLKTLNGHILNYIILQIFPFTSETKRMGIIVKEESSSEIVFYLKGADVVMSGIVQYNDWLEEVCENMAREGLRTLVVAKKNLTEDQYLDFETRYNAARMSVSDRASRVVAVVESLEREMELLCVTGVEDRLQDRVRPTLELLRNAGIKIWMLTGDKLETATCIAKSSCLVSRTQGLHVFKSVVTRTDAHLELNTFRKKQDCALVISGDSLEVCLQYYEQEFLELACGSPAVVCCRCSPTQKAEVVSLIQRHTGKRTAAIGDGGNDVSMIQAADAGIGLEGLEGRQASLAADFSISQFNHLANLLLVHGRRSYKRSAALSQFVIHRGLIISTMQAVFSAVFYLSSVALYQGFLMVGYATIYTMFPVFSLVLDKDVSGKVALTYPELYKELSKGRSLSYKTFFMWVLISIYQGGVIMYGALIMFEDEFIHIVAISFSALVLTELIMVALTIRTWHHIMILAEIFSLALYLLSLVVLKDYFDAEFIKTTDFLWKVLVITLVSCMPLYILKFLRKKFSPPSYTKLS</sequence>
<comment type="subcellular location">
    <subcellularLocation>
        <location evidence="2">Endomembrane system</location>
        <topology evidence="2">Multi-pass membrane protein</topology>
    </subcellularLocation>
    <subcellularLocation>
        <location evidence="18">Membrane</location>
        <topology evidence="18">Multi-pass membrane protein</topology>
    </subcellularLocation>
</comment>
<evidence type="ECO:0000256" key="15">
    <source>
        <dbReference type="PIRSR" id="PIRSR606539-1"/>
    </source>
</evidence>
<keyword evidence="25" id="KW-1185">Reference proteome</keyword>
<dbReference type="InterPro" id="IPR036412">
    <property type="entry name" value="HAD-like_sf"/>
</dbReference>
<organism evidence="25">
    <name type="scientific">Camponotus floridanus</name>
    <name type="common">Florida carpenter ant</name>
    <dbReference type="NCBI Taxonomy" id="104421"/>
    <lineage>
        <taxon>Eukaryota</taxon>
        <taxon>Metazoa</taxon>
        <taxon>Ecdysozoa</taxon>
        <taxon>Arthropoda</taxon>
        <taxon>Hexapoda</taxon>
        <taxon>Insecta</taxon>
        <taxon>Pterygota</taxon>
        <taxon>Neoptera</taxon>
        <taxon>Endopterygota</taxon>
        <taxon>Hymenoptera</taxon>
        <taxon>Apocrita</taxon>
        <taxon>Aculeata</taxon>
        <taxon>Formicoidea</taxon>
        <taxon>Formicidae</taxon>
        <taxon>Formicinae</taxon>
        <taxon>Camponotus</taxon>
    </lineage>
</organism>
<dbReference type="OMA" id="VIEVHAN"/>
<dbReference type="Gene3D" id="3.40.1110.10">
    <property type="entry name" value="Calcium-transporting ATPase, cytoplasmic domain N"/>
    <property type="match status" value="1"/>
</dbReference>
<dbReference type="STRING" id="104421.E2ALE6"/>
<dbReference type="Proteomes" id="UP000000311">
    <property type="component" value="Unassembled WGS sequence"/>
</dbReference>
<feature type="binding site" evidence="16">
    <location>
        <position position="1053"/>
    </location>
    <ligand>
        <name>ATP</name>
        <dbReference type="ChEBI" id="CHEBI:30616"/>
    </ligand>
</feature>
<dbReference type="GO" id="GO:0005524">
    <property type="term" value="F:ATP binding"/>
    <property type="evidence" value="ECO:0007669"/>
    <property type="project" value="UniProtKB-UniRule"/>
</dbReference>
<dbReference type="InterPro" id="IPR031733">
    <property type="entry name" value="Dynein_attach_N"/>
</dbReference>
<feature type="transmembrane region" description="Helical" evidence="18">
    <location>
        <begin position="1137"/>
        <end position="1159"/>
    </location>
</feature>
<dbReference type="GO" id="GO:0016887">
    <property type="term" value="F:ATP hydrolysis activity"/>
    <property type="evidence" value="ECO:0007669"/>
    <property type="project" value="InterPro"/>
</dbReference>
<keyword evidence="9 17" id="KW-0460">Magnesium</keyword>
<feature type="binding site" evidence="16">
    <location>
        <position position="833"/>
    </location>
    <ligand>
        <name>ATP</name>
        <dbReference type="ChEBI" id="CHEBI:30616"/>
    </ligand>
</feature>
<evidence type="ECO:0000256" key="10">
    <source>
        <dbReference type="ARBA" id="ARBA00022967"/>
    </source>
</evidence>
<evidence type="ECO:0000259" key="23">
    <source>
        <dbReference type="Pfam" id="PF16212"/>
    </source>
</evidence>
<keyword evidence="6 17" id="KW-0479">Metal-binding</keyword>
<dbReference type="Pfam" id="PF16212">
    <property type="entry name" value="PhoLip_ATPase_C"/>
    <property type="match status" value="1"/>
</dbReference>
<evidence type="ECO:0000256" key="11">
    <source>
        <dbReference type="ARBA" id="ARBA00022989"/>
    </source>
</evidence>
<dbReference type="InterPro" id="IPR032630">
    <property type="entry name" value="P_typ_ATPase_c"/>
</dbReference>
<protein>
    <recommendedName>
        <fullName evidence="18">Phospholipid-transporting ATPase</fullName>
        <ecNumber evidence="18">7.6.2.1</ecNumber>
    </recommendedName>
</protein>
<feature type="binding site" evidence="16">
    <location>
        <position position="1024"/>
    </location>
    <ligand>
        <name>ATP</name>
        <dbReference type="ChEBI" id="CHEBI:30616"/>
    </ligand>
</feature>
<dbReference type="EC" id="7.6.2.1" evidence="18"/>
<dbReference type="InterPro" id="IPR023298">
    <property type="entry name" value="ATPase_P-typ_TM_dom_sf"/>
</dbReference>
<evidence type="ECO:0000259" key="19">
    <source>
        <dbReference type="Pfam" id="PF00122"/>
    </source>
</evidence>
<evidence type="ECO:0000256" key="12">
    <source>
        <dbReference type="ARBA" id="ARBA00023055"/>
    </source>
</evidence>
<feature type="transmembrane region" description="Helical" evidence="18">
    <location>
        <begin position="1111"/>
        <end position="1131"/>
    </location>
</feature>
<evidence type="ECO:0000256" key="16">
    <source>
        <dbReference type="PIRSR" id="PIRSR606539-2"/>
    </source>
</evidence>
<dbReference type="Pfam" id="PF15867">
    <property type="entry name" value="Dynein_attach_N"/>
    <property type="match status" value="1"/>
</dbReference>
<evidence type="ECO:0000256" key="5">
    <source>
        <dbReference type="ARBA" id="ARBA00022692"/>
    </source>
</evidence>
<feature type="binding site" evidence="17">
    <location>
        <position position="633"/>
    </location>
    <ligand>
        <name>Mg(2+)</name>
        <dbReference type="ChEBI" id="CHEBI:18420"/>
    </ligand>
</feature>
<dbReference type="PANTHER" id="PTHR24092:SF5">
    <property type="entry name" value="PHOSPHOLIPID-TRANSPORTING ATPASE"/>
    <property type="match status" value="1"/>
</dbReference>
<keyword evidence="11 18" id="KW-1133">Transmembrane helix</keyword>
<dbReference type="Pfam" id="PF16209">
    <property type="entry name" value="PhoLip_ATPase_N"/>
    <property type="match status" value="1"/>
</dbReference>
<feature type="binding site" evidence="16">
    <location>
        <position position="942"/>
    </location>
    <ligand>
        <name>ATP</name>
        <dbReference type="ChEBI" id="CHEBI:30616"/>
    </ligand>
</feature>
<feature type="domain" description="Dynein attachment factor N-terminal" evidence="21">
    <location>
        <begin position="8"/>
        <end position="74"/>
    </location>
</feature>
<evidence type="ECO:0000256" key="1">
    <source>
        <dbReference type="ARBA" id="ARBA00001946"/>
    </source>
</evidence>
<dbReference type="Pfam" id="PF00122">
    <property type="entry name" value="E1-E2_ATPase"/>
    <property type="match status" value="1"/>
</dbReference>
<feature type="binding site" evidence="16">
    <location>
        <position position="1030"/>
    </location>
    <ligand>
        <name>ATP</name>
        <dbReference type="ChEBI" id="CHEBI:30616"/>
    </ligand>
</feature>
<feature type="binding site" evidence="16">
    <location>
        <position position="943"/>
    </location>
    <ligand>
        <name>ATP</name>
        <dbReference type="ChEBI" id="CHEBI:30616"/>
    </ligand>
</feature>
<proteinExistence type="inferred from homology"/>
<dbReference type="SFLD" id="SFLDS00003">
    <property type="entry name" value="Haloacid_Dehalogenase"/>
    <property type="match status" value="1"/>
</dbReference>
<feature type="binding site" evidence="17">
    <location>
        <position position="635"/>
    </location>
    <ligand>
        <name>Mg(2+)</name>
        <dbReference type="ChEBI" id="CHEBI:18420"/>
    </ligand>
</feature>
<evidence type="ECO:0000256" key="7">
    <source>
        <dbReference type="ARBA" id="ARBA00022741"/>
    </source>
</evidence>
<evidence type="ECO:0000256" key="17">
    <source>
        <dbReference type="PIRSR" id="PIRSR606539-3"/>
    </source>
</evidence>
<keyword evidence="5 18" id="KW-0812">Transmembrane</keyword>
<evidence type="ECO:0000256" key="4">
    <source>
        <dbReference type="ARBA" id="ARBA00022448"/>
    </source>
</evidence>
<keyword evidence="10 18" id="KW-1278">Translocase</keyword>
<dbReference type="CDD" id="cd07541">
    <property type="entry name" value="P-type_ATPase_APLT_Neo1-like"/>
    <property type="match status" value="1"/>
</dbReference>
<dbReference type="EMBL" id="GL440604">
    <property type="protein sequence ID" value="EFN65751.1"/>
    <property type="molecule type" value="Genomic_DNA"/>
</dbReference>